<dbReference type="Gene3D" id="1.10.10.60">
    <property type="entry name" value="Homeodomain-like"/>
    <property type="match status" value="2"/>
</dbReference>
<evidence type="ECO:0000259" key="4">
    <source>
        <dbReference type="PROSITE" id="PS01124"/>
    </source>
</evidence>
<dbReference type="InterPro" id="IPR009057">
    <property type="entry name" value="Homeodomain-like_sf"/>
</dbReference>
<evidence type="ECO:0000313" key="5">
    <source>
        <dbReference type="EMBL" id="PUE66777.1"/>
    </source>
</evidence>
<accession>A0ABX5JJD2</accession>
<dbReference type="RefSeq" id="WP_108527609.1">
    <property type="nucleotide sequence ID" value="NZ_MUXF01000008.1"/>
</dbReference>
<protein>
    <submittedName>
        <fullName evidence="5">AraC family transcriptional regulator</fullName>
    </submittedName>
</protein>
<dbReference type="PANTHER" id="PTHR43436">
    <property type="entry name" value="ARAC-FAMILY TRANSCRIPTIONAL REGULATOR"/>
    <property type="match status" value="1"/>
</dbReference>
<keyword evidence="3" id="KW-0804">Transcription</keyword>
<keyword evidence="2" id="KW-0238">DNA-binding</keyword>
<dbReference type="InterPro" id="IPR018060">
    <property type="entry name" value="HTH_AraC"/>
</dbReference>
<organism evidence="5 6">
    <name type="scientific">Arcobacter lacus</name>
    <dbReference type="NCBI Taxonomy" id="1912876"/>
    <lineage>
        <taxon>Bacteria</taxon>
        <taxon>Pseudomonadati</taxon>
        <taxon>Campylobacterota</taxon>
        <taxon>Epsilonproteobacteria</taxon>
        <taxon>Campylobacterales</taxon>
        <taxon>Arcobacteraceae</taxon>
        <taxon>Arcobacter</taxon>
    </lineage>
</organism>
<dbReference type="SMART" id="SM00342">
    <property type="entry name" value="HTH_ARAC"/>
    <property type="match status" value="1"/>
</dbReference>
<reference evidence="5 6" key="1">
    <citation type="submission" date="2017-02" db="EMBL/GenBank/DDBJ databases">
        <title>Arcobacter lacus sp. nov., a new species isolated from reclaimed water.</title>
        <authorList>
            <person name="Figueras M.J."/>
            <person name="Perez-Cataluna A."/>
            <person name="Salas-Masso N."/>
        </authorList>
    </citation>
    <scope>NUCLEOTIDE SEQUENCE [LARGE SCALE GENOMIC DNA]</scope>
    <source>
        <strain evidence="5 6">RW43-9</strain>
    </source>
</reference>
<dbReference type="EMBL" id="MUXF01000008">
    <property type="protein sequence ID" value="PUE66777.1"/>
    <property type="molecule type" value="Genomic_DNA"/>
</dbReference>
<evidence type="ECO:0000313" key="6">
    <source>
        <dbReference type="Proteomes" id="UP000251311"/>
    </source>
</evidence>
<dbReference type="InterPro" id="IPR009594">
    <property type="entry name" value="Tscrpt_reg_HTH_AraC_N"/>
</dbReference>
<name>A0ABX5JJD2_9BACT</name>
<dbReference type="PROSITE" id="PS01124">
    <property type="entry name" value="HTH_ARAC_FAMILY_2"/>
    <property type="match status" value="1"/>
</dbReference>
<dbReference type="PANTHER" id="PTHR43436:SF1">
    <property type="entry name" value="TRANSCRIPTIONAL REGULATORY PROTEIN"/>
    <property type="match status" value="1"/>
</dbReference>
<feature type="domain" description="HTH araC/xylS-type" evidence="4">
    <location>
        <begin position="195"/>
        <end position="293"/>
    </location>
</feature>
<evidence type="ECO:0000256" key="1">
    <source>
        <dbReference type="ARBA" id="ARBA00023015"/>
    </source>
</evidence>
<dbReference type="Proteomes" id="UP000251311">
    <property type="component" value="Unassembled WGS sequence"/>
</dbReference>
<dbReference type="InterPro" id="IPR020449">
    <property type="entry name" value="Tscrpt_reg_AraC-type_HTH"/>
</dbReference>
<proteinExistence type="predicted"/>
<sequence>MSFEKQRFELIEFIKSKYNFYGDITSEISNLDFYISKSKHISQSHIMYEPSICVILQGKKAVGFGNELYIYDKNKYLIASTHLPATVKILEASKDEPHISFKIKFTLEDIFEVLKNINNLNFKNKSEKGLFFGEQNERLYDAIYRLLKLLDKPKEDINYPSSLIIKEILYILMNDKAGYFLSKFAMENSISNKIVKVIEYIKENYAKKLNIKELASIFDISESSLYQNFKSITQITPIQFQKNLRLQESKRLFSLQNIDVLEVAILVGYESASQFSKDYSKMYGMTPKKHSIFLKS</sequence>
<evidence type="ECO:0000256" key="2">
    <source>
        <dbReference type="ARBA" id="ARBA00023125"/>
    </source>
</evidence>
<evidence type="ECO:0000256" key="3">
    <source>
        <dbReference type="ARBA" id="ARBA00023163"/>
    </source>
</evidence>
<gene>
    <name evidence="5" type="ORF">B0175_05270</name>
</gene>
<dbReference type="PRINTS" id="PR00032">
    <property type="entry name" value="HTHARAC"/>
</dbReference>
<dbReference type="Pfam" id="PF12833">
    <property type="entry name" value="HTH_18"/>
    <property type="match status" value="1"/>
</dbReference>
<dbReference type="Pfam" id="PF06719">
    <property type="entry name" value="AraC_N"/>
    <property type="match status" value="1"/>
</dbReference>
<keyword evidence="1" id="KW-0805">Transcription regulation</keyword>
<comment type="caution">
    <text evidence="5">The sequence shown here is derived from an EMBL/GenBank/DDBJ whole genome shotgun (WGS) entry which is preliminary data.</text>
</comment>
<keyword evidence="6" id="KW-1185">Reference proteome</keyword>
<dbReference type="SUPFAM" id="SSF46689">
    <property type="entry name" value="Homeodomain-like"/>
    <property type="match status" value="2"/>
</dbReference>